<evidence type="ECO:0008006" key="5">
    <source>
        <dbReference type="Google" id="ProtNLM"/>
    </source>
</evidence>
<proteinExistence type="predicted"/>
<dbReference type="Proteomes" id="UP001221142">
    <property type="component" value="Unassembled WGS sequence"/>
</dbReference>
<feature type="region of interest" description="Disordered" evidence="1">
    <location>
        <begin position="291"/>
        <end position="317"/>
    </location>
</feature>
<keyword evidence="4" id="KW-1185">Reference proteome</keyword>
<dbReference type="AlphaFoldDB" id="A0AAD7CCB4"/>
<protein>
    <recommendedName>
        <fullName evidence="5">TNFR-Cys domain-containing protein</fullName>
    </recommendedName>
</protein>
<name>A0AAD7CCB4_9AGAR</name>
<organism evidence="3 4">
    <name type="scientific">Roridomyces roridus</name>
    <dbReference type="NCBI Taxonomy" id="1738132"/>
    <lineage>
        <taxon>Eukaryota</taxon>
        <taxon>Fungi</taxon>
        <taxon>Dikarya</taxon>
        <taxon>Basidiomycota</taxon>
        <taxon>Agaricomycotina</taxon>
        <taxon>Agaricomycetes</taxon>
        <taxon>Agaricomycetidae</taxon>
        <taxon>Agaricales</taxon>
        <taxon>Marasmiineae</taxon>
        <taxon>Mycenaceae</taxon>
        <taxon>Roridomyces</taxon>
    </lineage>
</organism>
<accession>A0AAD7CCB4</accession>
<gene>
    <name evidence="3" type="ORF">FB45DRAFT_999534</name>
</gene>
<sequence length="317" mass="34979">MTRPMYKCFTLLLIASLALFFGLFFGLNYPEIVRHGWPLTRCKVLSSEIATRYCCRTSCQDNSCRSAPSNSPSCGTVMSSIQSNFSPDTCAANSSSCPTQIGSVCDGGYECCNTCCLTCQSCTQSCSSSGSCTQSCTNYSCNCYCCSSTNGLYCTISCPVCYAIDMQVDYSSRDGVEHNVSYSQDFSTDVNKADGFLNSHLANSTAFCYYNPKDESQILYDVKFTAWKWAVTALFGILPLLVALGLFATFLLVLPAYRLIRRGADDMADAAREKPTWRTRVLAPLKKFRKEKAETETKEVKEGETYENPPPAYNESS</sequence>
<evidence type="ECO:0000256" key="2">
    <source>
        <dbReference type="SAM" id="Phobius"/>
    </source>
</evidence>
<keyword evidence="2" id="KW-0812">Transmembrane</keyword>
<evidence type="ECO:0000256" key="1">
    <source>
        <dbReference type="SAM" id="MobiDB-lite"/>
    </source>
</evidence>
<feature type="transmembrane region" description="Helical" evidence="2">
    <location>
        <begin position="229"/>
        <end position="254"/>
    </location>
</feature>
<keyword evidence="2" id="KW-0472">Membrane</keyword>
<feature type="compositionally biased region" description="Basic and acidic residues" evidence="1">
    <location>
        <begin position="291"/>
        <end position="304"/>
    </location>
</feature>
<comment type="caution">
    <text evidence="3">The sequence shown here is derived from an EMBL/GenBank/DDBJ whole genome shotgun (WGS) entry which is preliminary data.</text>
</comment>
<reference evidence="3" key="1">
    <citation type="submission" date="2023-03" db="EMBL/GenBank/DDBJ databases">
        <title>Massive genome expansion in bonnet fungi (Mycena s.s.) driven by repeated elements and novel gene families across ecological guilds.</title>
        <authorList>
            <consortium name="Lawrence Berkeley National Laboratory"/>
            <person name="Harder C.B."/>
            <person name="Miyauchi S."/>
            <person name="Viragh M."/>
            <person name="Kuo A."/>
            <person name="Thoen E."/>
            <person name="Andreopoulos B."/>
            <person name="Lu D."/>
            <person name="Skrede I."/>
            <person name="Drula E."/>
            <person name="Henrissat B."/>
            <person name="Morin E."/>
            <person name="Kohler A."/>
            <person name="Barry K."/>
            <person name="LaButti K."/>
            <person name="Morin E."/>
            <person name="Salamov A."/>
            <person name="Lipzen A."/>
            <person name="Mereny Z."/>
            <person name="Hegedus B."/>
            <person name="Baldrian P."/>
            <person name="Stursova M."/>
            <person name="Weitz H."/>
            <person name="Taylor A."/>
            <person name="Grigoriev I.V."/>
            <person name="Nagy L.G."/>
            <person name="Martin F."/>
            <person name="Kauserud H."/>
        </authorList>
    </citation>
    <scope>NUCLEOTIDE SEQUENCE</scope>
    <source>
        <strain evidence="3">9284</strain>
    </source>
</reference>
<evidence type="ECO:0000313" key="3">
    <source>
        <dbReference type="EMBL" id="KAJ7644510.1"/>
    </source>
</evidence>
<evidence type="ECO:0000313" key="4">
    <source>
        <dbReference type="Proteomes" id="UP001221142"/>
    </source>
</evidence>
<dbReference type="EMBL" id="JARKIF010000003">
    <property type="protein sequence ID" value="KAJ7644510.1"/>
    <property type="molecule type" value="Genomic_DNA"/>
</dbReference>
<keyword evidence="2" id="KW-1133">Transmembrane helix</keyword>
<feature type="compositionally biased region" description="Pro residues" evidence="1">
    <location>
        <begin position="308"/>
        <end position="317"/>
    </location>
</feature>